<dbReference type="Ensembl" id="ENSSAUT00010053588.1">
    <property type="protein sequence ID" value="ENSSAUP00010050971.1"/>
    <property type="gene ID" value="ENSSAUG00010021163.1"/>
</dbReference>
<keyword evidence="3" id="KW-1185">Reference proteome</keyword>
<feature type="region of interest" description="Disordered" evidence="1">
    <location>
        <begin position="1"/>
        <end position="33"/>
    </location>
</feature>
<evidence type="ECO:0000313" key="2">
    <source>
        <dbReference type="Ensembl" id="ENSSAUP00010050971.1"/>
    </source>
</evidence>
<dbReference type="PANTHER" id="PTHR11505">
    <property type="entry name" value="L1 TRANSPOSABLE ELEMENT-RELATED"/>
    <property type="match status" value="1"/>
</dbReference>
<evidence type="ECO:0000313" key="3">
    <source>
        <dbReference type="Proteomes" id="UP000472265"/>
    </source>
</evidence>
<dbReference type="Gene3D" id="3.30.250.20">
    <property type="entry name" value="L1 transposable element, C-terminal domain"/>
    <property type="match status" value="1"/>
</dbReference>
<dbReference type="OMA" id="IENMHEN"/>
<dbReference type="InterPro" id="IPR042566">
    <property type="entry name" value="L1_C"/>
</dbReference>
<reference evidence="2" key="2">
    <citation type="submission" date="2025-08" db="UniProtKB">
        <authorList>
            <consortium name="Ensembl"/>
        </authorList>
    </citation>
    <scope>IDENTIFICATION</scope>
</reference>
<organism evidence="2 3">
    <name type="scientific">Sparus aurata</name>
    <name type="common">Gilthead sea bream</name>
    <dbReference type="NCBI Taxonomy" id="8175"/>
    <lineage>
        <taxon>Eukaryota</taxon>
        <taxon>Metazoa</taxon>
        <taxon>Chordata</taxon>
        <taxon>Craniata</taxon>
        <taxon>Vertebrata</taxon>
        <taxon>Euteleostomi</taxon>
        <taxon>Actinopterygii</taxon>
        <taxon>Neopterygii</taxon>
        <taxon>Teleostei</taxon>
        <taxon>Neoteleostei</taxon>
        <taxon>Acanthomorphata</taxon>
        <taxon>Eupercaria</taxon>
        <taxon>Spariformes</taxon>
        <taxon>Sparidae</taxon>
        <taxon>Sparus</taxon>
    </lineage>
</organism>
<reference evidence="2" key="1">
    <citation type="submission" date="2021-04" db="EMBL/GenBank/DDBJ databases">
        <authorList>
            <consortium name="Wellcome Sanger Institute Data Sharing"/>
        </authorList>
    </citation>
    <scope>NUCLEOTIDE SEQUENCE [LARGE SCALE GENOMIC DNA]</scope>
</reference>
<name>A0A671XL39_SPAAU</name>
<protein>
    <recommendedName>
        <fullName evidence="4">L1 transposable element RRM domain-containing protein</fullName>
    </recommendedName>
</protein>
<feature type="compositionally biased region" description="Low complexity" evidence="1">
    <location>
        <begin position="14"/>
        <end position="31"/>
    </location>
</feature>
<accession>A0A671XL39</accession>
<dbReference type="AlphaFoldDB" id="A0A671XL39"/>
<dbReference type="Gene3D" id="3.30.70.1820">
    <property type="entry name" value="L1 transposable element, RRM domain"/>
    <property type="match status" value="1"/>
</dbReference>
<reference evidence="2" key="3">
    <citation type="submission" date="2025-09" db="UniProtKB">
        <authorList>
            <consortium name="Ensembl"/>
        </authorList>
    </citation>
    <scope>IDENTIFICATION</scope>
</reference>
<dbReference type="InParanoid" id="A0A671XL39"/>
<dbReference type="Proteomes" id="UP000472265">
    <property type="component" value="Chromosome 17"/>
</dbReference>
<dbReference type="InterPro" id="IPR004244">
    <property type="entry name" value="Transposase_22"/>
</dbReference>
<evidence type="ECO:0000256" key="1">
    <source>
        <dbReference type="SAM" id="MobiDB-lite"/>
    </source>
</evidence>
<proteinExistence type="predicted"/>
<sequence length="294" mass="32976">MTGWSATLGPHRGLSSLPSSSPYSPQTSTSPMAEEAPLTLKALKCKLQLSRQASLADFKVEIDTLRQDLSGDIEALRTETITNSQKLRREFEDEIGKLRRDHTDIAAEQAAMAKSLNDALERIAELDRWNDLQSREMKRLHEKCTDLESRSRRQNLRIIRVPEGAEGASATRFMADFFTEVLGPENFTSPVIIDRAHRSLASKPKSERILGISKGKGRLFYRDTPVHIFPDLPAEVGKLRAAFNPVKAKLRAAKVEYSLFFPAVLSVNFNGVRHKFNTPESAAEFYHAEIAPRT</sequence>
<evidence type="ECO:0008006" key="4">
    <source>
        <dbReference type="Google" id="ProtNLM"/>
    </source>
</evidence>
<dbReference type="GeneTree" id="ENSGT00940000177143"/>